<protein>
    <submittedName>
        <fullName evidence="1">Uncharacterized protein</fullName>
    </submittedName>
</protein>
<dbReference type="KEGG" id="acep:105627849"/>
<keyword evidence="2" id="KW-1185">Reference proteome</keyword>
<dbReference type="OrthoDB" id="7552015at2759"/>
<name>A0A158P408_ATTCE</name>
<evidence type="ECO:0000313" key="2">
    <source>
        <dbReference type="Proteomes" id="UP000005205"/>
    </source>
</evidence>
<proteinExistence type="predicted"/>
<sequence length="114" mass="12846">MKSDTAKEFSRIYNAAISAVNGQDSIGKSINSHDFDLFNHFIIFDSKTRFEWETHTSVSTDLPDYDTFMDFVRRTLILKAKLKIIKVSGDSPRNCMSPSALSTSLAVLCKDTML</sequence>
<evidence type="ECO:0000313" key="1">
    <source>
        <dbReference type="EnsemblMetazoa" id="XP_012064516.1"/>
    </source>
</evidence>
<dbReference type="EMBL" id="ADTU01008102">
    <property type="status" value="NOT_ANNOTATED_CDS"/>
    <property type="molecule type" value="Genomic_DNA"/>
</dbReference>
<dbReference type="EnsemblMetazoa" id="XM_012209126.1">
    <property type="protein sequence ID" value="XP_012064516.1"/>
    <property type="gene ID" value="LOC105627849"/>
</dbReference>
<dbReference type="InParanoid" id="A0A158P408"/>
<dbReference type="AlphaFoldDB" id="A0A158P408"/>
<dbReference type="Proteomes" id="UP000005205">
    <property type="component" value="Unassembled WGS sequence"/>
</dbReference>
<organism evidence="1 2">
    <name type="scientific">Atta cephalotes</name>
    <name type="common">Leafcutter ant</name>
    <dbReference type="NCBI Taxonomy" id="12957"/>
    <lineage>
        <taxon>Eukaryota</taxon>
        <taxon>Metazoa</taxon>
        <taxon>Ecdysozoa</taxon>
        <taxon>Arthropoda</taxon>
        <taxon>Hexapoda</taxon>
        <taxon>Insecta</taxon>
        <taxon>Pterygota</taxon>
        <taxon>Neoptera</taxon>
        <taxon>Endopterygota</taxon>
        <taxon>Hymenoptera</taxon>
        <taxon>Apocrita</taxon>
        <taxon>Aculeata</taxon>
        <taxon>Formicoidea</taxon>
        <taxon>Formicidae</taxon>
        <taxon>Myrmicinae</taxon>
        <taxon>Atta</taxon>
    </lineage>
</organism>
<reference evidence="2" key="1">
    <citation type="journal article" date="2011" name="PLoS Genet.">
        <title>The genome sequence of the leaf-cutter ant Atta cephalotes reveals insights into its obligate symbiotic lifestyle.</title>
        <authorList>
            <person name="Suen G."/>
            <person name="Teiling C."/>
            <person name="Li L."/>
            <person name="Holt C."/>
            <person name="Abouheif E."/>
            <person name="Bornberg-Bauer E."/>
            <person name="Bouffard P."/>
            <person name="Caldera E.J."/>
            <person name="Cash E."/>
            <person name="Cavanaugh A."/>
            <person name="Denas O."/>
            <person name="Elhaik E."/>
            <person name="Fave M.J."/>
            <person name="Gadau J."/>
            <person name="Gibson J.D."/>
            <person name="Graur D."/>
            <person name="Grubbs K.J."/>
            <person name="Hagen D.E."/>
            <person name="Harkins T.T."/>
            <person name="Helmkampf M."/>
            <person name="Hu H."/>
            <person name="Johnson B.R."/>
            <person name="Kim J."/>
            <person name="Marsh S.E."/>
            <person name="Moeller J.A."/>
            <person name="Munoz-Torres M.C."/>
            <person name="Murphy M.C."/>
            <person name="Naughton M.C."/>
            <person name="Nigam S."/>
            <person name="Overson R."/>
            <person name="Rajakumar R."/>
            <person name="Reese J.T."/>
            <person name="Scott J.J."/>
            <person name="Smith C.R."/>
            <person name="Tao S."/>
            <person name="Tsutsui N.D."/>
            <person name="Viljakainen L."/>
            <person name="Wissler L."/>
            <person name="Yandell M.D."/>
            <person name="Zimmer F."/>
            <person name="Taylor J."/>
            <person name="Slater S.C."/>
            <person name="Clifton S.W."/>
            <person name="Warren W.C."/>
            <person name="Elsik C.G."/>
            <person name="Smith C.D."/>
            <person name="Weinstock G.M."/>
            <person name="Gerardo N.M."/>
            <person name="Currie C.R."/>
        </authorList>
    </citation>
    <scope>NUCLEOTIDE SEQUENCE [LARGE SCALE GENOMIC DNA]</scope>
</reference>
<gene>
    <name evidence="1" type="primary">105627849</name>
</gene>
<accession>A0A158P408</accession>
<reference evidence="1" key="2">
    <citation type="submission" date="2016-04" db="UniProtKB">
        <authorList>
            <consortium name="EnsemblMetazoa"/>
        </authorList>
    </citation>
    <scope>IDENTIFICATION</scope>
</reference>